<dbReference type="EC" id="2.1.1.372" evidence="10"/>
<comment type="subcellular location">
    <subcellularLocation>
        <location evidence="1">Cytoplasm</location>
    </subcellularLocation>
</comment>
<accession>A0A0K8TT51</accession>
<dbReference type="GO" id="GO:0005737">
    <property type="term" value="C:cytoplasm"/>
    <property type="evidence" value="ECO:0007669"/>
    <property type="project" value="UniProtKB-SubCell"/>
</dbReference>
<evidence type="ECO:0000256" key="14">
    <source>
        <dbReference type="ARBA" id="ARBA00049497"/>
    </source>
</evidence>
<dbReference type="EC" id="2.1.1.359" evidence="2"/>
<reference evidence="20" key="1">
    <citation type="journal article" date="2015" name="Insect Biochem. Mol. Biol.">
        <title>An insight into the sialome of the horse fly, Tabanus bromius.</title>
        <authorList>
            <person name="Ribeiro J.M."/>
            <person name="Kazimirova M."/>
            <person name="Takac P."/>
            <person name="Andersen J.F."/>
            <person name="Francischetti I.M."/>
        </authorList>
    </citation>
    <scope>NUCLEOTIDE SEQUENCE</scope>
</reference>
<evidence type="ECO:0000256" key="11">
    <source>
        <dbReference type="ARBA" id="ARBA00033038"/>
    </source>
</evidence>
<dbReference type="EMBL" id="GDAI01000275">
    <property type="protein sequence ID" value="JAI17328.1"/>
    <property type="molecule type" value="mRNA"/>
</dbReference>
<evidence type="ECO:0000256" key="3">
    <source>
        <dbReference type="ARBA" id="ARBA00022490"/>
    </source>
</evidence>
<evidence type="ECO:0000256" key="15">
    <source>
        <dbReference type="ARBA" id="ARBA00049768"/>
    </source>
</evidence>
<evidence type="ECO:0000256" key="10">
    <source>
        <dbReference type="ARBA" id="ARBA00024057"/>
    </source>
</evidence>
<dbReference type="PROSITE" id="PS50280">
    <property type="entry name" value="SET"/>
    <property type="match status" value="1"/>
</dbReference>
<feature type="domain" description="SET" evidence="19">
    <location>
        <begin position="2"/>
        <end position="334"/>
    </location>
</feature>
<protein>
    <recommendedName>
        <fullName evidence="15">Protein-lysine N-trimethyltransferase SMYD5</fullName>
        <ecNumber evidence="2">2.1.1.359</ecNumber>
        <ecNumber evidence="10">2.1.1.372</ecNumber>
    </recommendedName>
    <alternativeName>
        <fullName evidence="11">SET and MYND domain-containing protein 5</fullName>
    </alternativeName>
    <alternativeName>
        <fullName evidence="16">[histone H3]-lysine20 N-trimethyltransferase SMYD5</fullName>
    </alternativeName>
    <alternativeName>
        <fullName evidence="17">[histone H4]-lysine36 N-trimethyltransferase SMYD5</fullName>
    </alternativeName>
</protein>
<keyword evidence="8" id="KW-0863">Zinc-finger</keyword>
<dbReference type="GO" id="GO:0032259">
    <property type="term" value="P:methylation"/>
    <property type="evidence" value="ECO:0007669"/>
    <property type="project" value="UniProtKB-KW"/>
</dbReference>
<evidence type="ECO:0000313" key="20">
    <source>
        <dbReference type="EMBL" id="JAI17328.1"/>
    </source>
</evidence>
<dbReference type="GO" id="GO:0140943">
    <property type="term" value="F:histone H4K20 trimethyltransferase activity"/>
    <property type="evidence" value="ECO:0007669"/>
    <property type="project" value="UniProtKB-EC"/>
</dbReference>
<evidence type="ECO:0000256" key="12">
    <source>
        <dbReference type="ARBA" id="ARBA00047545"/>
    </source>
</evidence>
<dbReference type="SUPFAM" id="SSF144232">
    <property type="entry name" value="HIT/MYND zinc finger-like"/>
    <property type="match status" value="1"/>
</dbReference>
<keyword evidence="9" id="KW-0862">Zinc</keyword>
<dbReference type="InterPro" id="IPR046341">
    <property type="entry name" value="SET_dom_sf"/>
</dbReference>
<dbReference type="Gene3D" id="2.170.270.10">
    <property type="entry name" value="SET domain"/>
    <property type="match status" value="1"/>
</dbReference>
<dbReference type="Gene3D" id="1.10.220.160">
    <property type="match status" value="1"/>
</dbReference>
<evidence type="ECO:0000256" key="4">
    <source>
        <dbReference type="ARBA" id="ARBA00022603"/>
    </source>
</evidence>
<dbReference type="AlphaFoldDB" id="A0A0K8TT51"/>
<dbReference type="GO" id="GO:0045595">
    <property type="term" value="P:regulation of cell differentiation"/>
    <property type="evidence" value="ECO:0007669"/>
    <property type="project" value="UniProtKB-ARBA"/>
</dbReference>
<keyword evidence="6" id="KW-0949">S-adenosyl-L-methionine</keyword>
<feature type="region of interest" description="Disordered" evidence="18">
    <location>
        <begin position="369"/>
        <end position="388"/>
    </location>
</feature>
<keyword evidence="7" id="KW-0479">Metal-binding</keyword>
<evidence type="ECO:0000256" key="18">
    <source>
        <dbReference type="SAM" id="MobiDB-lite"/>
    </source>
</evidence>
<dbReference type="FunFam" id="2.170.270.10:FF:000078">
    <property type="entry name" value="SMYD family member 5"/>
    <property type="match status" value="1"/>
</dbReference>
<keyword evidence="5" id="KW-0808">Transferase</keyword>
<keyword evidence="3" id="KW-0963">Cytoplasm</keyword>
<dbReference type="SMART" id="SM00317">
    <property type="entry name" value="SET"/>
    <property type="match status" value="1"/>
</dbReference>
<name>A0A0K8TT51_TABBR</name>
<comment type="catalytic activity">
    <reaction evidence="13">
        <text>L-lysyl(20)-[histone H4] + 3 S-adenosyl-L-methionine = N(6),N(6),N(6)-trimethyl-L-lysyl(20)-[histone H4] + 3 S-adenosyl-L-homocysteine + 3 H(+)</text>
        <dbReference type="Rhea" id="RHEA:64456"/>
        <dbReference type="Rhea" id="RHEA-COMP:15554"/>
        <dbReference type="Rhea" id="RHEA-COMP:15998"/>
        <dbReference type="ChEBI" id="CHEBI:15378"/>
        <dbReference type="ChEBI" id="CHEBI:29969"/>
        <dbReference type="ChEBI" id="CHEBI:57856"/>
        <dbReference type="ChEBI" id="CHEBI:59789"/>
        <dbReference type="ChEBI" id="CHEBI:61961"/>
        <dbReference type="EC" id="2.1.1.372"/>
    </reaction>
</comment>
<evidence type="ECO:0000256" key="16">
    <source>
        <dbReference type="ARBA" id="ARBA00049789"/>
    </source>
</evidence>
<evidence type="ECO:0000256" key="8">
    <source>
        <dbReference type="ARBA" id="ARBA00022771"/>
    </source>
</evidence>
<dbReference type="SUPFAM" id="SSF82199">
    <property type="entry name" value="SET domain"/>
    <property type="match status" value="1"/>
</dbReference>
<dbReference type="GO" id="GO:0045814">
    <property type="term" value="P:negative regulation of gene expression, epigenetic"/>
    <property type="evidence" value="ECO:0007669"/>
    <property type="project" value="TreeGrafter"/>
</dbReference>
<organism evidence="20">
    <name type="scientific">Tabanus bromius</name>
    <name type="common">Band-eyed brown horse fly</name>
    <dbReference type="NCBI Taxonomy" id="304241"/>
    <lineage>
        <taxon>Eukaryota</taxon>
        <taxon>Metazoa</taxon>
        <taxon>Ecdysozoa</taxon>
        <taxon>Arthropoda</taxon>
        <taxon>Hexapoda</taxon>
        <taxon>Insecta</taxon>
        <taxon>Pterygota</taxon>
        <taxon>Neoptera</taxon>
        <taxon>Endopterygota</taxon>
        <taxon>Diptera</taxon>
        <taxon>Brachycera</taxon>
        <taxon>Tabanomorpha</taxon>
        <taxon>Tabanoidea</taxon>
        <taxon>Tabanidae</taxon>
        <taxon>Tabanus</taxon>
    </lineage>
</organism>
<evidence type="ECO:0000259" key="19">
    <source>
        <dbReference type="PROSITE" id="PS50280"/>
    </source>
</evidence>
<keyword evidence="4 20" id="KW-0489">Methyltransferase</keyword>
<dbReference type="Pfam" id="PF00856">
    <property type="entry name" value="SET"/>
    <property type="match status" value="1"/>
</dbReference>
<evidence type="ECO:0000256" key="2">
    <source>
        <dbReference type="ARBA" id="ARBA00012178"/>
    </source>
</evidence>
<dbReference type="GO" id="GO:0140955">
    <property type="term" value="F:histone H3K36 trimethyltransferase activity"/>
    <property type="evidence" value="ECO:0007669"/>
    <property type="project" value="UniProtKB-EC"/>
</dbReference>
<evidence type="ECO:0000256" key="13">
    <source>
        <dbReference type="ARBA" id="ARBA00048081"/>
    </source>
</evidence>
<comment type="catalytic activity">
    <reaction evidence="12">
        <text>L-lysyl(36)-[histone H3] + 3 S-adenosyl-L-methionine = N(6),N(6),N(6)-trimethyl-L-lysyl(36)-[histone H3] + 3 S-adenosyl-L-homocysteine + 3 H(+)</text>
        <dbReference type="Rhea" id="RHEA:60324"/>
        <dbReference type="Rhea" id="RHEA-COMP:9785"/>
        <dbReference type="Rhea" id="RHEA-COMP:15536"/>
        <dbReference type="ChEBI" id="CHEBI:15378"/>
        <dbReference type="ChEBI" id="CHEBI:29969"/>
        <dbReference type="ChEBI" id="CHEBI:57856"/>
        <dbReference type="ChEBI" id="CHEBI:59789"/>
        <dbReference type="ChEBI" id="CHEBI:61961"/>
        <dbReference type="EC" id="2.1.1.359"/>
    </reaction>
</comment>
<evidence type="ECO:0000256" key="6">
    <source>
        <dbReference type="ARBA" id="ARBA00022691"/>
    </source>
</evidence>
<evidence type="ECO:0000256" key="5">
    <source>
        <dbReference type="ARBA" id="ARBA00022679"/>
    </source>
</evidence>
<dbReference type="PANTHER" id="PTHR46402:SF2">
    <property type="entry name" value="HISTONE-LYSINE N-TRIMETHYLTRANSFERASE SMYD5"/>
    <property type="match status" value="1"/>
</dbReference>
<comment type="catalytic activity">
    <reaction evidence="14">
        <text>L-lysyl-[protein] + 3 S-adenosyl-L-methionine = N(6),N(6),N(6)-trimethyl-L-lysyl-[protein] + 3 S-adenosyl-L-homocysteine + 3 H(+)</text>
        <dbReference type="Rhea" id="RHEA:54192"/>
        <dbReference type="Rhea" id="RHEA-COMP:9752"/>
        <dbReference type="Rhea" id="RHEA-COMP:13826"/>
        <dbReference type="ChEBI" id="CHEBI:15378"/>
        <dbReference type="ChEBI" id="CHEBI:29969"/>
        <dbReference type="ChEBI" id="CHEBI:57856"/>
        <dbReference type="ChEBI" id="CHEBI:59789"/>
        <dbReference type="ChEBI" id="CHEBI:61961"/>
    </reaction>
    <physiologicalReaction direction="left-to-right" evidence="14">
        <dbReference type="Rhea" id="RHEA:54193"/>
    </physiologicalReaction>
</comment>
<sequence>MEGFEIMDLPEKGRSMIARKHFKTGEVIFEEEPFVSCQFSWNTAYGYAACNHCMRPLETTEQNVRRLANDPTIRLPFPEHCPTKEWVSQMVTCSRCGVSYCSEDCRHEALQKYHKVACMGVFQDDMTHPINILNEKWKHMHYPRETGTIMLIVRLLAMYKQSIDKEEFLKTLKSFQSIVFNEELSIFHKMLGTNFENQLQELYSAYVSAFASEELSMFLDVDTFKSLMGLIGTNSQGIATSPLSQWVKKVSELDLPSEQKIQLDKYIDDLYYKIDQFAGDFLNTEGSGLYILQSKINHSCVPNAESSFPYSNDILVLKALRNILPGEEICVSYLDECQLSRSRHSRQKELRENYLFICKCPKCESQINDLDETSEEEEEDDVDMEDDE</sequence>
<dbReference type="PANTHER" id="PTHR46402">
    <property type="entry name" value="SET AND MYND DOMAIN-CONTAINING PROTEIN 5"/>
    <property type="match status" value="1"/>
</dbReference>
<dbReference type="Gene3D" id="6.10.140.2220">
    <property type="match status" value="1"/>
</dbReference>
<dbReference type="GO" id="GO:0008270">
    <property type="term" value="F:zinc ion binding"/>
    <property type="evidence" value="ECO:0007669"/>
    <property type="project" value="UniProtKB-KW"/>
</dbReference>
<evidence type="ECO:0000256" key="9">
    <source>
        <dbReference type="ARBA" id="ARBA00022833"/>
    </source>
</evidence>
<proteinExistence type="evidence at transcript level"/>
<dbReference type="InterPro" id="IPR001214">
    <property type="entry name" value="SET_dom"/>
</dbReference>
<evidence type="ECO:0000256" key="1">
    <source>
        <dbReference type="ARBA" id="ARBA00004496"/>
    </source>
</evidence>
<evidence type="ECO:0000256" key="17">
    <source>
        <dbReference type="ARBA" id="ARBA00049806"/>
    </source>
</evidence>
<evidence type="ECO:0000256" key="7">
    <source>
        <dbReference type="ARBA" id="ARBA00022723"/>
    </source>
</evidence>